<keyword evidence="3" id="KW-0732">Signal</keyword>
<sequence length="344" mass="38126">MTWRILFFILLLACPFRHAVAAYPQRDWLSIYPPLLTADARARIDRERQFLLRHKGYLEARLRTAQPLMRHIAAEVDARGLPSIVILLPFIESGYRLDVVSSAGAAGLWQLMPATAQRFTVPMQPGFDGRYSLPLATDAALSYLSWLNQQFNGDWLLTLAAYNAGEGRIQRAQQEQAQMSYWRLLLADETLRYVPRLLALAELIQYPEQHGLSLPDWQSGANLMLRRLTGPLSLAQLAAEEGWDERQLAALNPAFRQPALSAGSSQLLLLPSQHTQPRRDTPATTLKPGLDLSAIAPLLPLDGLQDPLLLQGSHGLDMQGRPAPTATISQDPLGVSKAGPRVIP</sequence>
<evidence type="ECO:0000259" key="4">
    <source>
        <dbReference type="Pfam" id="PF01464"/>
    </source>
</evidence>
<dbReference type="Gene3D" id="1.10.530.10">
    <property type="match status" value="1"/>
</dbReference>
<reference evidence="6" key="1">
    <citation type="journal article" date="2019" name="Int. J. Syst. Evol. Microbiol.">
        <title>The Global Catalogue of Microorganisms (GCM) 10K type strain sequencing project: providing services to taxonomists for standard genome sequencing and annotation.</title>
        <authorList>
            <consortium name="The Broad Institute Genomics Platform"/>
            <consortium name="The Broad Institute Genome Sequencing Center for Infectious Disease"/>
            <person name="Wu L."/>
            <person name="Ma J."/>
        </authorList>
    </citation>
    <scope>NUCLEOTIDE SEQUENCE [LARGE SCALE GENOMIC DNA]</scope>
    <source>
        <strain evidence="6">CCUG 54939</strain>
    </source>
</reference>
<dbReference type="SUPFAM" id="SSF53955">
    <property type="entry name" value="Lysozyme-like"/>
    <property type="match status" value="1"/>
</dbReference>
<evidence type="ECO:0000256" key="3">
    <source>
        <dbReference type="SAM" id="SignalP"/>
    </source>
</evidence>
<dbReference type="RefSeq" id="WP_377151781.1">
    <property type="nucleotide sequence ID" value="NZ_JBHSAF010000007.1"/>
</dbReference>
<dbReference type="CDD" id="cd16894">
    <property type="entry name" value="MltD-like"/>
    <property type="match status" value="1"/>
</dbReference>
<dbReference type="InterPro" id="IPR008258">
    <property type="entry name" value="Transglycosylase_SLT_dom_1"/>
</dbReference>
<evidence type="ECO:0000256" key="2">
    <source>
        <dbReference type="SAM" id="MobiDB-lite"/>
    </source>
</evidence>
<feature type="chain" id="PRO_5045219729" evidence="3">
    <location>
        <begin position="22"/>
        <end position="344"/>
    </location>
</feature>
<proteinExistence type="inferred from homology"/>
<accession>A0ABV8CMM0</accession>
<organism evidence="5 6">
    <name type="scientific">Pseudaeromonas sharmana</name>
    <dbReference type="NCBI Taxonomy" id="328412"/>
    <lineage>
        <taxon>Bacteria</taxon>
        <taxon>Pseudomonadati</taxon>
        <taxon>Pseudomonadota</taxon>
        <taxon>Gammaproteobacteria</taxon>
        <taxon>Aeromonadales</taxon>
        <taxon>Aeromonadaceae</taxon>
        <taxon>Pseudaeromonas</taxon>
    </lineage>
</organism>
<dbReference type="InterPro" id="IPR023346">
    <property type="entry name" value="Lysozyme-like_dom_sf"/>
</dbReference>
<feature type="domain" description="Transglycosylase SLT" evidence="4">
    <location>
        <begin position="74"/>
        <end position="182"/>
    </location>
</feature>
<evidence type="ECO:0000256" key="1">
    <source>
        <dbReference type="ARBA" id="ARBA00007734"/>
    </source>
</evidence>
<dbReference type="Proteomes" id="UP001595692">
    <property type="component" value="Unassembled WGS sequence"/>
</dbReference>
<comment type="similarity">
    <text evidence="1">Belongs to the transglycosylase Slt family.</text>
</comment>
<comment type="caution">
    <text evidence="5">The sequence shown here is derived from an EMBL/GenBank/DDBJ whole genome shotgun (WGS) entry which is preliminary data.</text>
</comment>
<dbReference type="Pfam" id="PF01464">
    <property type="entry name" value="SLT"/>
    <property type="match status" value="1"/>
</dbReference>
<gene>
    <name evidence="5" type="ORF">ACFOSS_08185</name>
</gene>
<dbReference type="EMBL" id="JBHSAF010000007">
    <property type="protein sequence ID" value="MFC3913440.1"/>
    <property type="molecule type" value="Genomic_DNA"/>
</dbReference>
<feature type="signal peptide" evidence="3">
    <location>
        <begin position="1"/>
        <end position="21"/>
    </location>
</feature>
<dbReference type="PANTHER" id="PTHR37423:SF2">
    <property type="entry name" value="MEMBRANE-BOUND LYTIC MUREIN TRANSGLYCOSYLASE C"/>
    <property type="match status" value="1"/>
</dbReference>
<evidence type="ECO:0000313" key="6">
    <source>
        <dbReference type="Proteomes" id="UP001595692"/>
    </source>
</evidence>
<name>A0ABV8CMM0_9GAMM</name>
<evidence type="ECO:0000313" key="5">
    <source>
        <dbReference type="EMBL" id="MFC3913440.1"/>
    </source>
</evidence>
<feature type="region of interest" description="Disordered" evidence="2">
    <location>
        <begin position="320"/>
        <end position="344"/>
    </location>
</feature>
<protein>
    <submittedName>
        <fullName evidence="5">Transglycosylase SLT domain-containing protein</fullName>
    </submittedName>
</protein>
<keyword evidence="6" id="KW-1185">Reference proteome</keyword>
<dbReference type="PANTHER" id="PTHR37423">
    <property type="entry name" value="SOLUBLE LYTIC MUREIN TRANSGLYCOSYLASE-RELATED"/>
    <property type="match status" value="1"/>
</dbReference>